<dbReference type="AlphaFoldDB" id="A0A2T2P5T8"/>
<dbReference type="EMBL" id="KZ678129">
    <property type="protein sequence ID" value="PSN73054.1"/>
    <property type="molecule type" value="Genomic_DNA"/>
</dbReference>
<organism evidence="1 2">
    <name type="scientific">Corynespora cassiicola Philippines</name>
    <dbReference type="NCBI Taxonomy" id="1448308"/>
    <lineage>
        <taxon>Eukaryota</taxon>
        <taxon>Fungi</taxon>
        <taxon>Dikarya</taxon>
        <taxon>Ascomycota</taxon>
        <taxon>Pezizomycotina</taxon>
        <taxon>Dothideomycetes</taxon>
        <taxon>Pleosporomycetidae</taxon>
        <taxon>Pleosporales</taxon>
        <taxon>Corynesporascaceae</taxon>
        <taxon>Corynespora</taxon>
    </lineage>
</organism>
<accession>A0A2T2P5T8</accession>
<gene>
    <name evidence="1" type="ORF">BS50DRAFT_568642</name>
</gene>
<evidence type="ECO:0000313" key="2">
    <source>
        <dbReference type="Proteomes" id="UP000240883"/>
    </source>
</evidence>
<proteinExistence type="predicted"/>
<evidence type="ECO:0000313" key="1">
    <source>
        <dbReference type="EMBL" id="PSN73054.1"/>
    </source>
</evidence>
<protein>
    <submittedName>
        <fullName evidence="1">Uncharacterized protein</fullName>
    </submittedName>
</protein>
<name>A0A2T2P5T8_CORCC</name>
<dbReference type="OrthoDB" id="3736456at2759"/>
<dbReference type="Proteomes" id="UP000240883">
    <property type="component" value="Unassembled WGS sequence"/>
</dbReference>
<reference evidence="1 2" key="1">
    <citation type="journal article" date="2018" name="Front. Microbiol.">
        <title>Genome-Wide Analysis of Corynespora cassiicola Leaf Fall Disease Putative Effectors.</title>
        <authorList>
            <person name="Lopez D."/>
            <person name="Ribeiro S."/>
            <person name="Label P."/>
            <person name="Fumanal B."/>
            <person name="Venisse J.S."/>
            <person name="Kohler A."/>
            <person name="de Oliveira R.R."/>
            <person name="Labutti K."/>
            <person name="Lipzen A."/>
            <person name="Lail K."/>
            <person name="Bauer D."/>
            <person name="Ohm R.A."/>
            <person name="Barry K.W."/>
            <person name="Spatafora J."/>
            <person name="Grigoriev I.V."/>
            <person name="Martin F.M."/>
            <person name="Pujade-Renaud V."/>
        </authorList>
    </citation>
    <scope>NUCLEOTIDE SEQUENCE [LARGE SCALE GENOMIC DNA]</scope>
    <source>
        <strain evidence="1 2">Philippines</strain>
    </source>
</reference>
<keyword evidence="2" id="KW-1185">Reference proteome</keyword>
<sequence length="402" mass="46038">MESPGASSRPNALSRLEVLPAEIRQIIYEYLGYPPPSNRIWIHRFYAMYCHHYKGRGILSKKERNQVQSARLCQVSTIRFLDAFGKDTVSLGTLVYTDPDYTAPRRVRGNEPLQAGAPLWHGKRPCWANCEYCRGASQWTRFETNMMCLNKRIHGELCHLLYSKVTVQFDFELSDRAVHSTNDVWLTGGRRYWAGHRHMGTDFARMAISNSTMATLTRIALHKNIGTTTTTKTPSHTRHYYARVLRRQADSIRFIADHCPSLRALKYSPHVLAVQVCKQHQLHTISDAYESLYKGCKSLESLEIEAAQHYRRCGCSTRDPHAVPDESSAIIREQIDIGPVGIDVTRQIEDRVRNALLRIRWQKDLLIDCPNGPSNRPGTYHGDWSGGFCHKLNREGHRLPPE</sequence>